<dbReference type="InterPro" id="IPR032466">
    <property type="entry name" value="Metal_Hydrolase"/>
</dbReference>
<organism evidence="2 3">
    <name type="scientific">Puccinia graminis f. sp. tritici</name>
    <dbReference type="NCBI Taxonomy" id="56615"/>
    <lineage>
        <taxon>Eukaryota</taxon>
        <taxon>Fungi</taxon>
        <taxon>Dikarya</taxon>
        <taxon>Basidiomycota</taxon>
        <taxon>Pucciniomycotina</taxon>
        <taxon>Pucciniomycetes</taxon>
        <taxon>Pucciniales</taxon>
        <taxon>Pucciniaceae</taxon>
        <taxon>Puccinia</taxon>
    </lineage>
</organism>
<name>A0A5B0MRK4_PUCGR</name>
<dbReference type="PANTHER" id="PTHR47345">
    <property type="entry name" value="CUT9-INTERACTING PROTEIN SCN1"/>
    <property type="match status" value="1"/>
</dbReference>
<dbReference type="EMBL" id="VSWC01000132">
    <property type="protein sequence ID" value="KAA1079585.1"/>
    <property type="molecule type" value="Genomic_DNA"/>
</dbReference>
<dbReference type="PANTHER" id="PTHR47345:SF1">
    <property type="entry name" value="CUT9-INTERACTING PROTEIN SCN1"/>
    <property type="match status" value="1"/>
</dbReference>
<evidence type="ECO:0000313" key="3">
    <source>
        <dbReference type="Proteomes" id="UP000324748"/>
    </source>
</evidence>
<dbReference type="InterPro" id="IPR001130">
    <property type="entry name" value="TatD-like"/>
</dbReference>
<reference evidence="2 3" key="1">
    <citation type="submission" date="2019-05" db="EMBL/GenBank/DDBJ databases">
        <title>Emergence of the Ug99 lineage of the wheat stem rust pathogen through somatic hybridization.</title>
        <authorList>
            <person name="Li F."/>
            <person name="Upadhyaya N.M."/>
            <person name="Sperschneider J."/>
            <person name="Matny O."/>
            <person name="Nguyen-Phuc H."/>
            <person name="Mago R."/>
            <person name="Raley C."/>
            <person name="Miller M.E."/>
            <person name="Silverstein K.A.T."/>
            <person name="Henningsen E."/>
            <person name="Hirsch C.D."/>
            <person name="Visser B."/>
            <person name="Pretorius Z.A."/>
            <person name="Steffenson B.J."/>
            <person name="Schwessinger B."/>
            <person name="Dodds P.N."/>
            <person name="Figueroa M."/>
        </authorList>
    </citation>
    <scope>NUCLEOTIDE SEQUENCE [LARGE SCALE GENOMIC DNA]</scope>
    <source>
        <strain evidence="2">21-0</strain>
    </source>
</reference>
<protein>
    <recommendedName>
        <fullName evidence="4">TatD DNase</fullName>
    </recommendedName>
</protein>
<keyword evidence="3" id="KW-1185">Reference proteome</keyword>
<accession>A0A5B0MRK4</accession>
<dbReference type="InterPro" id="IPR053044">
    <property type="entry name" value="Metallo-hydrolase/TatD-type"/>
</dbReference>
<dbReference type="GO" id="GO:0016788">
    <property type="term" value="F:hydrolase activity, acting on ester bonds"/>
    <property type="evidence" value="ECO:0007669"/>
    <property type="project" value="InterPro"/>
</dbReference>
<proteinExistence type="predicted"/>
<evidence type="ECO:0008006" key="4">
    <source>
        <dbReference type="Google" id="ProtNLM"/>
    </source>
</evidence>
<sequence>MSDQHEGRPTTTQNQDTLSRLTDAHCHPNDAFQGNDMARAASQVGQLTIGKVCVMSSSLESQAKTEELFRLQPQKVVPAFGLHPWFTSSITLLDGAESGDQEFDKRAHYREILVKKHYPTSSIGRSDTQQEDERRRKDRMEIWEWIDCHLHLLPKPIRLENFLVGLRQRLMRFPTSMMGEIGLDKAFTFHIKPSPVIHPTRGSNEKDDGDQAVTEDRVIKSKYKVSIGHQLQILQKQIELAIELRRPISLHCVQAPTELLGLIDELIGRWGVRFTGLLSNHRITAKKSKTGPAQMGSENPTLQADSGGDKDTTQEHGIKLCWHSPNISVEVLQQTLRKLPQTAYFSYSSELAMLSDSRAPSNKAHPGLAQPQCDETAVLDNKRYSTRAVQAIRATPLDRLLLESDHGADPVLIDNKLQQIFHLVRLVKSPQSSGSSGLPSDDYSLDSHSDRLARQIEANWNRFYAGA</sequence>
<dbReference type="SUPFAM" id="SSF51556">
    <property type="entry name" value="Metallo-dependent hydrolases"/>
    <property type="match status" value="1"/>
</dbReference>
<dbReference type="AlphaFoldDB" id="A0A5B0MRK4"/>
<dbReference type="Gene3D" id="3.20.20.140">
    <property type="entry name" value="Metal-dependent hydrolases"/>
    <property type="match status" value="1"/>
</dbReference>
<comment type="caution">
    <text evidence="2">The sequence shown here is derived from an EMBL/GenBank/DDBJ whole genome shotgun (WGS) entry which is preliminary data.</text>
</comment>
<evidence type="ECO:0000256" key="1">
    <source>
        <dbReference type="SAM" id="MobiDB-lite"/>
    </source>
</evidence>
<evidence type="ECO:0000313" key="2">
    <source>
        <dbReference type="EMBL" id="KAA1079585.1"/>
    </source>
</evidence>
<dbReference type="Pfam" id="PF01026">
    <property type="entry name" value="TatD_DNase"/>
    <property type="match status" value="1"/>
</dbReference>
<dbReference type="Proteomes" id="UP000324748">
    <property type="component" value="Unassembled WGS sequence"/>
</dbReference>
<dbReference type="OrthoDB" id="413993at2759"/>
<gene>
    <name evidence="2" type="ORF">PGT21_016758</name>
</gene>
<feature type="region of interest" description="Disordered" evidence="1">
    <location>
        <begin position="287"/>
        <end position="314"/>
    </location>
</feature>